<feature type="region of interest" description="Disordered" evidence="1">
    <location>
        <begin position="280"/>
        <end position="348"/>
    </location>
</feature>
<dbReference type="Proteomes" id="UP001189429">
    <property type="component" value="Unassembled WGS sequence"/>
</dbReference>
<evidence type="ECO:0000313" key="2">
    <source>
        <dbReference type="EMBL" id="CAK0823037.1"/>
    </source>
</evidence>
<evidence type="ECO:0000313" key="3">
    <source>
        <dbReference type="Proteomes" id="UP001189429"/>
    </source>
</evidence>
<reference evidence="2" key="1">
    <citation type="submission" date="2023-10" db="EMBL/GenBank/DDBJ databases">
        <authorList>
            <person name="Chen Y."/>
            <person name="Shah S."/>
            <person name="Dougan E. K."/>
            <person name="Thang M."/>
            <person name="Chan C."/>
        </authorList>
    </citation>
    <scope>NUCLEOTIDE SEQUENCE [LARGE SCALE GENOMIC DNA]</scope>
</reference>
<feature type="compositionally biased region" description="Low complexity" evidence="1">
    <location>
        <begin position="297"/>
        <end position="321"/>
    </location>
</feature>
<keyword evidence="3" id="KW-1185">Reference proteome</keyword>
<evidence type="ECO:0000256" key="1">
    <source>
        <dbReference type="SAM" id="MobiDB-lite"/>
    </source>
</evidence>
<dbReference type="EMBL" id="CAUYUJ010008147">
    <property type="protein sequence ID" value="CAK0823037.1"/>
    <property type="molecule type" value="Genomic_DNA"/>
</dbReference>
<sequence length="1144" mass="122136">MGARKRSAAAAAAQEHEDDGMGSGGEQVAAQPRRRAKLDTSDKVSCGSCGAKRCDPNVQWPEAPNDAGEVRRVGSGCTSCWDPFQRAFSNETTWTKHCAKQKGDAKYKKRVESAKEISKDPEKASFEQEEVNIVVEQGYTTIGNYVCIKPEQLEQQAGGGVTVGEADILTQRILAPLTKQKLRTICVAHPERPPVEVQTFTTVKCQKVACTLPRRAALTDAQAQVEMKKALAEVTKLLPVPLRGHVKPPGVESLVVPPAVGATGALGDGAAGGAVAACGSDVADSHADGDSSDEQGAAAEVASKAGPAASAAPTATPSRAPCQRAPRRGASRGVPSGHGGAASAVSVGRRGGGQLVVSPAAHADKLRLGELIHDNRVSQILDGYKMGDRVCALRRFTPQGRGVEINRVKHLANVDAAIALQKGIATMTAKQRAEQIEIIGNDDVLDSSSFLDQLICEIVGEADSGDDVVRAILPWAPADTDSATTFQLKRPMISFLRMSNLGKVVACRETFPNAFLAEVAAKGEASVNLVREVAEELRTESGIVLDEKEKHIEWVSVATALHVAAEALLVISDTRPNAVDQVTDRANVRKMLNGTFSKDWSLFRDSLMSNSHWARLTTEYLDHALSDLQVGPGIVAALAVVSVGSDLAAMVSASSRLKGWIDRSRTGAIADLEKAFAQWVVNATSADAAPTFTYESVGQIREVMSNLISAAKVKKSSGVLQVAALTAAEESMELAQTKVGVEKKRDSLLDRMGGCSTTEEEGDVEIRGMFELKTALSDLNGEALDAEDAAKISQQVETAMLCASVVHSDSRTAMLNTTSKLLARYKLCCNVAANMLSLTDIGDVGQQVASGERGRERWSVLSASLKQLDTPPPDCEEIGLVDGVPTVAEINDLCARQVQGARGAISAFVDEIGGAIETDVKKIQELIARLRGGMDDGTSWKDGLTDGDSYDEVHTHAKATLFKGKNGKLLNKALGDYKCATDEARKHGRKFNVMDRVNDLTEPFKATVAEASTTISEAALMQLMRKKPDERRDAVARELGAVADRGVSAAKLLAQIYEKAVGTKGTESLMANLLCLAPRHFIELPDRPWISHVHDAYGTANAFLSAAAKASGKQWRFAGPLCVSEWYGRREVWMLEDPAERGRV</sequence>
<gene>
    <name evidence="2" type="ORF">PCOR1329_LOCUS23891</name>
</gene>
<name>A0ABN9RW94_9DINO</name>
<protein>
    <submittedName>
        <fullName evidence="2">Uncharacterized protein</fullName>
    </submittedName>
</protein>
<feature type="region of interest" description="Disordered" evidence="1">
    <location>
        <begin position="1"/>
        <end position="45"/>
    </location>
</feature>
<comment type="caution">
    <text evidence="2">The sequence shown here is derived from an EMBL/GenBank/DDBJ whole genome shotgun (WGS) entry which is preliminary data.</text>
</comment>
<proteinExistence type="predicted"/>
<accession>A0ABN9RW94</accession>
<organism evidence="2 3">
    <name type="scientific">Prorocentrum cordatum</name>
    <dbReference type="NCBI Taxonomy" id="2364126"/>
    <lineage>
        <taxon>Eukaryota</taxon>
        <taxon>Sar</taxon>
        <taxon>Alveolata</taxon>
        <taxon>Dinophyceae</taxon>
        <taxon>Prorocentrales</taxon>
        <taxon>Prorocentraceae</taxon>
        <taxon>Prorocentrum</taxon>
    </lineage>
</organism>